<dbReference type="PANTHER" id="PTHR33217">
    <property type="entry name" value="TRANSPOSASE FOR INSERTION SEQUENCE ELEMENT IS1081"/>
    <property type="match status" value="1"/>
</dbReference>
<dbReference type="GO" id="GO:0004803">
    <property type="term" value="F:transposase activity"/>
    <property type="evidence" value="ECO:0007669"/>
    <property type="project" value="UniProtKB-UniRule"/>
</dbReference>
<comment type="similarity">
    <text evidence="2 6">Belongs to the transposase mutator family.</text>
</comment>
<comment type="caution">
    <text evidence="7">The sequence shown here is derived from an EMBL/GenBank/DDBJ whole genome shotgun (WGS) entry which is preliminary data.</text>
</comment>
<name>A0A3Y9C7X8_SALEB</name>
<dbReference type="Proteomes" id="UP000839644">
    <property type="component" value="Unassembled WGS sequence"/>
</dbReference>
<proteinExistence type="inferred from homology"/>
<evidence type="ECO:0000256" key="6">
    <source>
        <dbReference type="RuleBase" id="RU365089"/>
    </source>
</evidence>
<feature type="non-terminal residue" evidence="7">
    <location>
        <position position="1"/>
    </location>
</feature>
<evidence type="ECO:0000256" key="3">
    <source>
        <dbReference type="ARBA" id="ARBA00022578"/>
    </source>
</evidence>
<dbReference type="GO" id="GO:0006313">
    <property type="term" value="P:DNA transposition"/>
    <property type="evidence" value="ECO:0007669"/>
    <property type="project" value="UniProtKB-UniRule"/>
</dbReference>
<evidence type="ECO:0000256" key="2">
    <source>
        <dbReference type="ARBA" id="ARBA00010961"/>
    </source>
</evidence>
<dbReference type="PANTHER" id="PTHR33217:SF8">
    <property type="entry name" value="MUTATOR FAMILY TRANSPOSASE"/>
    <property type="match status" value="1"/>
</dbReference>
<evidence type="ECO:0000256" key="4">
    <source>
        <dbReference type="ARBA" id="ARBA00023125"/>
    </source>
</evidence>
<evidence type="ECO:0000256" key="5">
    <source>
        <dbReference type="ARBA" id="ARBA00023172"/>
    </source>
</evidence>
<dbReference type="InterPro" id="IPR001207">
    <property type="entry name" value="Transposase_mutator"/>
</dbReference>
<keyword evidence="3 6" id="KW-0815">Transposition</keyword>
<keyword evidence="5 6" id="KW-0233">DNA recombination</keyword>
<organism evidence="7">
    <name type="scientific">Salmonella enterica subsp. enterica serovar Java</name>
    <dbReference type="NCBI Taxonomy" id="224729"/>
    <lineage>
        <taxon>Bacteria</taxon>
        <taxon>Pseudomonadati</taxon>
        <taxon>Pseudomonadota</taxon>
        <taxon>Gammaproteobacteria</taxon>
        <taxon>Enterobacterales</taxon>
        <taxon>Enterobacteriaceae</taxon>
        <taxon>Salmonella</taxon>
    </lineage>
</organism>
<accession>A0A3Y9C7X8</accession>
<dbReference type="Pfam" id="PF00872">
    <property type="entry name" value="Transposase_mut"/>
    <property type="match status" value="1"/>
</dbReference>
<dbReference type="AlphaFoldDB" id="A0A3Y9C7X8"/>
<evidence type="ECO:0000313" key="7">
    <source>
        <dbReference type="EMBL" id="EAB8480071.1"/>
    </source>
</evidence>
<comment type="function">
    <text evidence="1 6">Required for the transposition of the insertion element.</text>
</comment>
<gene>
    <name evidence="7" type="ORF">AU894_28705</name>
</gene>
<protein>
    <recommendedName>
        <fullName evidence="6">Mutator family transposase</fullName>
    </recommendedName>
</protein>
<reference evidence="7" key="1">
    <citation type="submission" date="2018-08" db="EMBL/GenBank/DDBJ databases">
        <authorList>
            <person name="Ashton P.M."/>
            <person name="Dallman T."/>
            <person name="Nair S."/>
            <person name="De Pinna E."/>
            <person name="Peters T."/>
            <person name="Grant K."/>
        </authorList>
    </citation>
    <scope>NUCLEOTIDE SEQUENCE [LARGE SCALE GENOMIC DNA]</scope>
    <source>
        <strain evidence="7">43913</strain>
    </source>
</reference>
<sequence>QIRNSIKYVVSKHHKAFMSDLKPVYRAVSKEAAETALDELEAKWGQQYPVVLQSWRRKWENLSAYFRYPANIRKVIYTTNAIESVHRQFRKLTKTKGAFPDENSLLKLLYLGLMNAQEKWTMPLQSWNLTLSQLAIYFDGRLNTVMTL</sequence>
<dbReference type="EMBL" id="AAAFYZ010000232">
    <property type="protein sequence ID" value="EAB8480071.1"/>
    <property type="molecule type" value="Genomic_DNA"/>
</dbReference>
<dbReference type="GO" id="GO:0003677">
    <property type="term" value="F:DNA binding"/>
    <property type="evidence" value="ECO:0007669"/>
    <property type="project" value="UniProtKB-UniRule"/>
</dbReference>
<keyword evidence="6" id="KW-0814">Transposable element</keyword>
<keyword evidence="4 6" id="KW-0238">DNA-binding</keyword>
<evidence type="ECO:0000256" key="1">
    <source>
        <dbReference type="ARBA" id="ARBA00002190"/>
    </source>
</evidence>